<feature type="transmembrane region" description="Helical" evidence="3">
    <location>
        <begin position="18"/>
        <end position="39"/>
    </location>
</feature>
<dbReference type="AlphaFoldDB" id="A0A559J270"/>
<gene>
    <name evidence="4" type="ORF">FPZ44_13500</name>
</gene>
<keyword evidence="3" id="KW-1133">Transmembrane helix</keyword>
<evidence type="ECO:0000256" key="3">
    <source>
        <dbReference type="SAM" id="Phobius"/>
    </source>
</evidence>
<keyword evidence="5" id="KW-1185">Reference proteome</keyword>
<dbReference type="EMBL" id="VNJK01000001">
    <property type="protein sequence ID" value="TVX93977.1"/>
    <property type="molecule type" value="Genomic_DNA"/>
</dbReference>
<dbReference type="RefSeq" id="WP_144990982.1">
    <property type="nucleotide sequence ID" value="NZ_VNJK01000001.1"/>
</dbReference>
<dbReference type="SUPFAM" id="SSF158791">
    <property type="entry name" value="MgtE N-terminal domain-like"/>
    <property type="match status" value="1"/>
</dbReference>
<feature type="coiled-coil region" evidence="1">
    <location>
        <begin position="101"/>
        <end position="142"/>
    </location>
</feature>
<keyword evidence="1" id="KW-0175">Coiled coil</keyword>
<evidence type="ECO:0000313" key="4">
    <source>
        <dbReference type="EMBL" id="TVX93977.1"/>
    </source>
</evidence>
<accession>A0A559J270</accession>
<feature type="region of interest" description="Disordered" evidence="2">
    <location>
        <begin position="65"/>
        <end position="90"/>
    </location>
</feature>
<reference evidence="4 5" key="1">
    <citation type="submission" date="2019-07" db="EMBL/GenBank/DDBJ databases">
        <authorList>
            <person name="Kim J."/>
        </authorList>
    </citation>
    <scope>NUCLEOTIDE SEQUENCE [LARGE SCALE GENOMIC DNA]</scope>
    <source>
        <strain evidence="4 5">N4</strain>
    </source>
</reference>
<comment type="caution">
    <text evidence="4">The sequence shown here is derived from an EMBL/GenBank/DDBJ whole genome shotgun (WGS) entry which is preliminary data.</text>
</comment>
<organism evidence="4 5">
    <name type="scientific">Paenibacillus agilis</name>
    <dbReference type="NCBI Taxonomy" id="3020863"/>
    <lineage>
        <taxon>Bacteria</taxon>
        <taxon>Bacillati</taxon>
        <taxon>Bacillota</taxon>
        <taxon>Bacilli</taxon>
        <taxon>Bacillales</taxon>
        <taxon>Paenibacillaceae</taxon>
        <taxon>Paenibacillus</taxon>
    </lineage>
</organism>
<dbReference type="OrthoDB" id="2381574at2"/>
<evidence type="ECO:0000256" key="1">
    <source>
        <dbReference type="SAM" id="Coils"/>
    </source>
</evidence>
<keyword evidence="3" id="KW-0812">Transmembrane</keyword>
<dbReference type="Proteomes" id="UP000318102">
    <property type="component" value="Unassembled WGS sequence"/>
</dbReference>
<name>A0A559J270_9BACL</name>
<evidence type="ECO:0000313" key="5">
    <source>
        <dbReference type="Proteomes" id="UP000318102"/>
    </source>
</evidence>
<keyword evidence="3" id="KW-0472">Membrane</keyword>
<dbReference type="Gene3D" id="1.10.220.30">
    <property type="match status" value="1"/>
</dbReference>
<protein>
    <submittedName>
        <fullName evidence="4">Primosomal protein</fullName>
    </submittedName>
</protein>
<proteinExistence type="predicted"/>
<feature type="compositionally biased region" description="Basic and acidic residues" evidence="2">
    <location>
        <begin position="65"/>
        <end position="84"/>
    </location>
</feature>
<evidence type="ECO:0000256" key="2">
    <source>
        <dbReference type="SAM" id="MobiDB-lite"/>
    </source>
</evidence>
<sequence>MAQEMYEEKTSYSGFERFLFIITPIVFTVILLGVLLTLFNVDWRNNILNWAEDIPVINKLLPESDKKESAGGADSNKDEEKDAASSEPSAEEQIADLKELLASKDKDLRVLADKRQALESEVKDLKKQVDTLNQEKTSSDKDSYTKQIKELASMYGKMMPSKAAPIMENWAPEEVSLIMNEMKEEQRVKILEKMKPQTAAEVSMMLKESKSSENQQIAALQARLKKQQVQEKSHTGLDKAELSKTFASMTPQSGAEVLLETAKVSPTKALAVLNTVDDNVRSKLLDAMTKIDKEATAKLVAKLLPNQ</sequence>